<name>A0AAJ6NTX0_9CYAN</name>
<protein>
    <submittedName>
        <fullName evidence="1">Uncharacterized protein</fullName>
    </submittedName>
</protein>
<keyword evidence="2" id="KW-1185">Reference proteome</keyword>
<reference evidence="1 2" key="1">
    <citation type="journal article" date="2023" name="Limnol Oceanogr Lett">
        <title>Environmental adaptations by the intertidal Antarctic cyanobacterium Halotia branconii CENA392 as revealed using long-read genome sequencing.</title>
        <authorList>
            <person name="Dextro R.B."/>
            <person name="Delbaje E."/>
            <person name="Freitas P.N.N."/>
            <person name="Geraldes V."/>
            <person name="Pinto E."/>
            <person name="Long P.F."/>
            <person name="Fiore M.F."/>
        </authorList>
    </citation>
    <scope>NUCLEOTIDE SEQUENCE [LARGE SCALE GENOMIC DNA]</scope>
    <source>
        <strain evidence="1 2">CENA392</strain>
    </source>
</reference>
<dbReference type="EMBL" id="CP124543">
    <property type="protein sequence ID" value="WGV26328.1"/>
    <property type="molecule type" value="Genomic_DNA"/>
</dbReference>
<dbReference type="KEGG" id="hbq:QI031_02095"/>
<sequence length="108" mass="12531">MINIHAPIHFQIYEREGTKWFFHGGDIFHNPHGISTDLKSTLERNGLTKIKVLVELFRINGGKPGLYLADIRDKKYYYCGQDWENVKAKLRSLGIGRDDPMDNLDKIQ</sequence>
<accession>A0AAJ6NTX0</accession>
<gene>
    <name evidence="1" type="ORF">QI031_02095</name>
</gene>
<dbReference type="AlphaFoldDB" id="A0AAJ6NTX0"/>
<proteinExistence type="predicted"/>
<organism evidence="1 2">
    <name type="scientific">Halotia branconii CENA392</name>
    <dbReference type="NCBI Taxonomy" id="1539056"/>
    <lineage>
        <taxon>Bacteria</taxon>
        <taxon>Bacillati</taxon>
        <taxon>Cyanobacteriota</taxon>
        <taxon>Cyanophyceae</taxon>
        <taxon>Nostocales</taxon>
        <taxon>Nodulariaceae</taxon>
        <taxon>Halotia</taxon>
    </lineage>
</organism>
<evidence type="ECO:0000313" key="2">
    <source>
        <dbReference type="Proteomes" id="UP001223520"/>
    </source>
</evidence>
<dbReference type="Proteomes" id="UP001223520">
    <property type="component" value="Chromosome"/>
</dbReference>
<dbReference type="RefSeq" id="WP_281483582.1">
    <property type="nucleotide sequence ID" value="NZ_CP124543.1"/>
</dbReference>
<evidence type="ECO:0000313" key="1">
    <source>
        <dbReference type="EMBL" id="WGV26328.1"/>
    </source>
</evidence>